<protein>
    <submittedName>
        <fullName evidence="2">Uncharacterized protein</fullName>
    </submittedName>
</protein>
<evidence type="ECO:0000256" key="1">
    <source>
        <dbReference type="SAM" id="SignalP"/>
    </source>
</evidence>
<dbReference type="AlphaFoldDB" id="A0A8H6RUC7"/>
<name>A0A8H6RUC7_9PEZI</name>
<gene>
    <name evidence="2" type="ORF">HII31_00310</name>
</gene>
<keyword evidence="1" id="KW-0732">Signal</keyword>
<dbReference type="EMBL" id="JABCIY010000001">
    <property type="protein sequence ID" value="KAF7198571.1"/>
    <property type="molecule type" value="Genomic_DNA"/>
</dbReference>
<feature type="chain" id="PRO_5034380235" evidence="1">
    <location>
        <begin position="18"/>
        <end position="75"/>
    </location>
</feature>
<reference evidence="2" key="1">
    <citation type="submission" date="2020-04" db="EMBL/GenBank/DDBJ databases">
        <title>Draft genome resource of the tomato pathogen Pseudocercospora fuligena.</title>
        <authorList>
            <person name="Zaccaron A."/>
        </authorList>
    </citation>
    <scope>NUCLEOTIDE SEQUENCE</scope>
    <source>
        <strain evidence="2">PF001</strain>
    </source>
</reference>
<keyword evidence="3" id="KW-1185">Reference proteome</keyword>
<comment type="caution">
    <text evidence="2">The sequence shown here is derived from an EMBL/GenBank/DDBJ whole genome shotgun (WGS) entry which is preliminary data.</text>
</comment>
<evidence type="ECO:0000313" key="3">
    <source>
        <dbReference type="Proteomes" id="UP000660729"/>
    </source>
</evidence>
<feature type="signal peptide" evidence="1">
    <location>
        <begin position="1"/>
        <end position="17"/>
    </location>
</feature>
<dbReference type="Proteomes" id="UP000660729">
    <property type="component" value="Unassembled WGS sequence"/>
</dbReference>
<sequence>MQFLKVALFCGLAAAIAVPDPIKSYHEIAARSPQGDIADHKAYCAGNPSAPQCSHDVNVAIIQEYCKTHHSDPNC</sequence>
<proteinExistence type="predicted"/>
<evidence type="ECO:0000313" key="2">
    <source>
        <dbReference type="EMBL" id="KAF7198571.1"/>
    </source>
</evidence>
<accession>A0A8H6RUC7</accession>
<organism evidence="2 3">
    <name type="scientific">Pseudocercospora fuligena</name>
    <dbReference type="NCBI Taxonomy" id="685502"/>
    <lineage>
        <taxon>Eukaryota</taxon>
        <taxon>Fungi</taxon>
        <taxon>Dikarya</taxon>
        <taxon>Ascomycota</taxon>
        <taxon>Pezizomycotina</taxon>
        <taxon>Dothideomycetes</taxon>
        <taxon>Dothideomycetidae</taxon>
        <taxon>Mycosphaerellales</taxon>
        <taxon>Mycosphaerellaceae</taxon>
        <taxon>Pseudocercospora</taxon>
    </lineage>
</organism>